<dbReference type="InterPro" id="IPR012902">
    <property type="entry name" value="N_methyl_site"/>
</dbReference>
<dbReference type="SUPFAM" id="SSF54523">
    <property type="entry name" value="Pili subunits"/>
    <property type="match status" value="1"/>
</dbReference>
<name>A0A3A8ECZ5_9GAMM</name>
<evidence type="ECO:0000313" key="1">
    <source>
        <dbReference type="EMBL" id="RKG32089.1"/>
    </source>
</evidence>
<dbReference type="NCBIfam" id="TIGR02532">
    <property type="entry name" value="IV_pilin_GFxxxE"/>
    <property type="match status" value="1"/>
</dbReference>
<dbReference type="RefSeq" id="WP_120402119.1">
    <property type="nucleotide sequence ID" value="NZ_RAXV01000011.1"/>
</dbReference>
<keyword evidence="2" id="KW-1185">Reference proteome</keyword>
<evidence type="ECO:0000313" key="2">
    <source>
        <dbReference type="Proteomes" id="UP000282388"/>
    </source>
</evidence>
<accession>A0A3A8ECZ5</accession>
<proteinExistence type="predicted"/>
<dbReference type="Gene3D" id="3.30.700.10">
    <property type="entry name" value="Glycoprotein, Type 4 Pilin"/>
    <property type="match status" value="1"/>
</dbReference>
<sequence length="174" mass="18593">MKINNPNMHMGFTLIELIITIAVLSILLMAGTALTRSWVDRSQVNSALATFKTAVYQAKASALRNTNNQPLNNSAVTVCFDSTNSTLNIIRTAVNSNDVCTVPAGSPPSSDNILLRTMPLSKDVFIQQGSTSFECLSFNSAGVLVKATGTSCINDVTAAFKVGKNDETAEFKIL</sequence>
<gene>
    <name evidence="1" type="ORF">D7V32_06720</name>
</gene>
<dbReference type="EMBL" id="RAXV01000011">
    <property type="protein sequence ID" value="RKG32089.1"/>
    <property type="molecule type" value="Genomic_DNA"/>
</dbReference>
<reference evidence="1 2" key="1">
    <citation type="submission" date="2018-09" db="EMBL/GenBank/DDBJ databases">
        <title>The draft genome of Acinetobacter spp. strains.</title>
        <authorList>
            <person name="Qin J."/>
            <person name="Feng Y."/>
            <person name="Zong Z."/>
        </authorList>
    </citation>
    <scope>NUCLEOTIDE SEQUENCE [LARGE SCALE GENOMIC DNA]</scope>
    <source>
        <strain evidence="1 2">WCHAc060012</strain>
    </source>
</reference>
<dbReference type="Pfam" id="PF07963">
    <property type="entry name" value="N_methyl"/>
    <property type="match status" value="1"/>
</dbReference>
<protein>
    <submittedName>
        <fullName evidence="1">Prepilin-type N-terminal cleavage/methylation domain-containing protein</fullName>
    </submittedName>
</protein>
<dbReference type="AlphaFoldDB" id="A0A3A8ECZ5"/>
<dbReference type="Proteomes" id="UP000282388">
    <property type="component" value="Unassembled WGS sequence"/>
</dbReference>
<comment type="caution">
    <text evidence="1">The sequence shown here is derived from an EMBL/GenBank/DDBJ whole genome shotgun (WGS) entry which is preliminary data.</text>
</comment>
<organism evidence="1 2">
    <name type="scientific">Acinetobacter tianfuensis</name>
    <dbReference type="NCBI Taxonomy" id="2419603"/>
    <lineage>
        <taxon>Bacteria</taxon>
        <taxon>Pseudomonadati</taxon>
        <taxon>Pseudomonadota</taxon>
        <taxon>Gammaproteobacteria</taxon>
        <taxon>Moraxellales</taxon>
        <taxon>Moraxellaceae</taxon>
        <taxon>Acinetobacter</taxon>
    </lineage>
</organism>
<dbReference type="InterPro" id="IPR045584">
    <property type="entry name" value="Pilin-like"/>
</dbReference>
<dbReference type="OrthoDB" id="6880381at2"/>